<dbReference type="OrthoDB" id="306876at2759"/>
<reference evidence="8 9" key="1">
    <citation type="journal article" date="2018" name="Mol. Biol. Evol.">
        <title>Broad Genomic Sampling Reveals a Smut Pathogenic Ancestry of the Fungal Clade Ustilaginomycotina.</title>
        <authorList>
            <person name="Kijpornyongpan T."/>
            <person name="Mondo S.J."/>
            <person name="Barry K."/>
            <person name="Sandor L."/>
            <person name="Lee J."/>
            <person name="Lipzen A."/>
            <person name="Pangilinan J."/>
            <person name="LaButti K."/>
            <person name="Hainaut M."/>
            <person name="Henrissat B."/>
            <person name="Grigoriev I.V."/>
            <person name="Spatafora J.W."/>
            <person name="Aime M.C."/>
        </authorList>
    </citation>
    <scope>NUCLEOTIDE SEQUENCE [LARGE SCALE GENOMIC DNA]</scope>
    <source>
        <strain evidence="8 9">MCA 4718</strain>
    </source>
</reference>
<feature type="compositionally biased region" description="Basic residues" evidence="5">
    <location>
        <begin position="1"/>
        <end position="10"/>
    </location>
</feature>
<evidence type="ECO:0000313" key="9">
    <source>
        <dbReference type="Proteomes" id="UP000245942"/>
    </source>
</evidence>
<gene>
    <name evidence="8" type="ORF">BCV69DRAFT_280867</name>
</gene>
<dbReference type="GeneID" id="37013502"/>
<feature type="region of interest" description="Disordered" evidence="5">
    <location>
        <begin position="150"/>
        <end position="175"/>
    </location>
</feature>
<dbReference type="Proteomes" id="UP000245942">
    <property type="component" value="Unassembled WGS sequence"/>
</dbReference>
<dbReference type="InterPro" id="IPR037185">
    <property type="entry name" value="EmrE-like"/>
</dbReference>
<feature type="transmembrane region" description="Helical" evidence="6">
    <location>
        <begin position="332"/>
        <end position="352"/>
    </location>
</feature>
<proteinExistence type="predicted"/>
<feature type="transmembrane region" description="Helical" evidence="6">
    <location>
        <begin position="364"/>
        <end position="382"/>
    </location>
</feature>
<keyword evidence="3 6" id="KW-1133">Transmembrane helix</keyword>
<dbReference type="SUPFAM" id="SSF103481">
    <property type="entry name" value="Multidrug resistance efflux transporter EmrE"/>
    <property type="match status" value="2"/>
</dbReference>
<name>A0A316UEB9_9BASI</name>
<dbReference type="RefSeq" id="XP_025350418.1">
    <property type="nucleotide sequence ID" value="XM_025491768.1"/>
</dbReference>
<sequence length="589" mass="61757">MSKSPTRSRHGAAGARPSANASRSRPQADVLASVLGSSHPAPSSYAASSHFSSGRVPPPAGRVQATDYQPPPSPIVRPSSPDSASVQHHGSQASLSSLNSDDVYGSQDEDDDENGRQGPDLNASTFSVVAQMFDPNLYLHAQEAWSQWEDHKRADEDLDDEEQTAGTEDGYGTESVISRRTEEMSERAGLMSSSIAARRLYGTMPGGSVAGGSSQYGHHMAASSLRVPSATTHHEEPTMEDAMKTADIGGTPGSNLGILLLCVSQLAYSLMNGFVSLLDALEGEKAPGRGPDHPPISAFEIVFVECFIIWLGAIAAMAVFKTPYILFGPPKARLVLIARGTFGFLSTLFLYLSLENLSLSDATGIIFLGPLVTGVAAAVFLSEPFSVRERIAGIGSLLGVLLIARPTAIFGSQGDAEVPSAPGDTPPIEGGNESEAAGANRVFGVVIALAGVFCQSGAWIALRSLGRACSTYHSIAYFALCSWVLSLAGMVVSGQPFVWPSTVEATVVLFSVGLFSLLAQVFQTLGLQRETAARAAMVSYLQIIFATAFQCLVLGTPLELLSVVGSIMVLANGAWVAAAKRPGDAIAAH</sequence>
<dbReference type="EMBL" id="KZ819322">
    <property type="protein sequence ID" value="PWN23258.1"/>
    <property type="molecule type" value="Genomic_DNA"/>
</dbReference>
<dbReference type="GO" id="GO:0016020">
    <property type="term" value="C:membrane"/>
    <property type="evidence" value="ECO:0007669"/>
    <property type="project" value="UniProtKB-SubCell"/>
</dbReference>
<dbReference type="STRING" id="1684307.A0A316UEB9"/>
<feature type="transmembrane region" description="Helical" evidence="6">
    <location>
        <begin position="537"/>
        <end position="555"/>
    </location>
</feature>
<feature type="compositionally biased region" description="Polar residues" evidence="5">
    <location>
        <begin position="84"/>
        <end position="100"/>
    </location>
</feature>
<feature type="domain" description="EamA" evidence="7">
    <location>
        <begin position="296"/>
        <end position="404"/>
    </location>
</feature>
<keyword evidence="2 6" id="KW-0812">Transmembrane</keyword>
<evidence type="ECO:0000313" key="8">
    <source>
        <dbReference type="EMBL" id="PWN23258.1"/>
    </source>
</evidence>
<feature type="transmembrane region" description="Helical" evidence="6">
    <location>
        <begin position="391"/>
        <end position="410"/>
    </location>
</feature>
<protein>
    <recommendedName>
        <fullName evidence="7">EamA domain-containing protein</fullName>
    </recommendedName>
</protein>
<evidence type="ECO:0000256" key="3">
    <source>
        <dbReference type="ARBA" id="ARBA00022989"/>
    </source>
</evidence>
<evidence type="ECO:0000256" key="4">
    <source>
        <dbReference type="ARBA" id="ARBA00023136"/>
    </source>
</evidence>
<dbReference type="Pfam" id="PF00892">
    <property type="entry name" value="EamA"/>
    <property type="match status" value="2"/>
</dbReference>
<feature type="domain" description="EamA" evidence="7">
    <location>
        <begin position="443"/>
        <end position="571"/>
    </location>
</feature>
<evidence type="ECO:0000256" key="2">
    <source>
        <dbReference type="ARBA" id="ARBA00022692"/>
    </source>
</evidence>
<evidence type="ECO:0000256" key="1">
    <source>
        <dbReference type="ARBA" id="ARBA00004141"/>
    </source>
</evidence>
<organism evidence="8 9">
    <name type="scientific">Pseudomicrostroma glucosiphilum</name>
    <dbReference type="NCBI Taxonomy" id="1684307"/>
    <lineage>
        <taxon>Eukaryota</taxon>
        <taxon>Fungi</taxon>
        <taxon>Dikarya</taxon>
        <taxon>Basidiomycota</taxon>
        <taxon>Ustilaginomycotina</taxon>
        <taxon>Exobasidiomycetes</taxon>
        <taxon>Microstromatales</taxon>
        <taxon>Microstromatales incertae sedis</taxon>
        <taxon>Pseudomicrostroma</taxon>
    </lineage>
</organism>
<accession>A0A316UEB9</accession>
<feature type="transmembrane region" description="Helical" evidence="6">
    <location>
        <begin position="474"/>
        <end position="493"/>
    </location>
</feature>
<comment type="subcellular location">
    <subcellularLocation>
        <location evidence="1">Membrane</location>
        <topology evidence="1">Multi-pass membrane protein</topology>
    </subcellularLocation>
</comment>
<feature type="region of interest" description="Disordered" evidence="5">
    <location>
        <begin position="1"/>
        <end position="122"/>
    </location>
</feature>
<keyword evidence="9" id="KW-1185">Reference proteome</keyword>
<feature type="transmembrane region" description="Helical" evidence="6">
    <location>
        <begin position="561"/>
        <end position="579"/>
    </location>
</feature>
<feature type="transmembrane region" description="Helical" evidence="6">
    <location>
        <begin position="298"/>
        <end position="320"/>
    </location>
</feature>
<feature type="transmembrane region" description="Helical" evidence="6">
    <location>
        <begin position="442"/>
        <end position="462"/>
    </location>
</feature>
<evidence type="ECO:0000259" key="7">
    <source>
        <dbReference type="Pfam" id="PF00892"/>
    </source>
</evidence>
<dbReference type="InterPro" id="IPR000620">
    <property type="entry name" value="EamA_dom"/>
</dbReference>
<keyword evidence="4 6" id="KW-0472">Membrane</keyword>
<evidence type="ECO:0000256" key="6">
    <source>
        <dbReference type="SAM" id="Phobius"/>
    </source>
</evidence>
<dbReference type="PANTHER" id="PTHR22911:SF6">
    <property type="entry name" value="SOLUTE CARRIER FAMILY 35 MEMBER G1"/>
    <property type="match status" value="1"/>
</dbReference>
<evidence type="ECO:0000256" key="5">
    <source>
        <dbReference type="SAM" id="MobiDB-lite"/>
    </source>
</evidence>
<dbReference type="PANTHER" id="PTHR22911">
    <property type="entry name" value="ACYL-MALONYL CONDENSING ENZYME-RELATED"/>
    <property type="match status" value="1"/>
</dbReference>
<feature type="transmembrane region" description="Helical" evidence="6">
    <location>
        <begin position="505"/>
        <end position="525"/>
    </location>
</feature>
<feature type="compositionally biased region" description="Low complexity" evidence="5">
    <location>
        <begin position="37"/>
        <end position="53"/>
    </location>
</feature>
<feature type="transmembrane region" description="Helical" evidence="6">
    <location>
        <begin position="258"/>
        <end position="278"/>
    </location>
</feature>
<dbReference type="AlphaFoldDB" id="A0A316UEB9"/>